<accession>F4PX87</accession>
<dbReference type="InterPro" id="IPR003131">
    <property type="entry name" value="T1-type_BTB"/>
</dbReference>
<gene>
    <name evidence="3" type="ORF">DFA_06994</name>
</gene>
<dbReference type="SUPFAM" id="SSF54695">
    <property type="entry name" value="POZ domain"/>
    <property type="match status" value="1"/>
</dbReference>
<dbReference type="KEGG" id="dfa:DFA_06994"/>
<dbReference type="Pfam" id="PF07534">
    <property type="entry name" value="TLD"/>
    <property type="match status" value="1"/>
</dbReference>
<proteinExistence type="predicted"/>
<dbReference type="InterPro" id="IPR045068">
    <property type="entry name" value="BACURD1-3"/>
</dbReference>
<dbReference type="InterPro" id="IPR000210">
    <property type="entry name" value="BTB/POZ_dom"/>
</dbReference>
<dbReference type="PROSITE" id="PS50097">
    <property type="entry name" value="BTB"/>
    <property type="match status" value="1"/>
</dbReference>
<evidence type="ECO:0000259" key="1">
    <source>
        <dbReference type="PROSITE" id="PS50097"/>
    </source>
</evidence>
<dbReference type="Proteomes" id="UP000007797">
    <property type="component" value="Unassembled WGS sequence"/>
</dbReference>
<evidence type="ECO:0000259" key="2">
    <source>
        <dbReference type="PROSITE" id="PS51886"/>
    </source>
</evidence>
<evidence type="ECO:0008006" key="5">
    <source>
        <dbReference type="Google" id="ProtNLM"/>
    </source>
</evidence>
<dbReference type="InterPro" id="IPR011333">
    <property type="entry name" value="SKP1/BTB/POZ_sf"/>
</dbReference>
<dbReference type="RefSeq" id="XP_004366873.1">
    <property type="nucleotide sequence ID" value="XM_004366816.1"/>
</dbReference>
<dbReference type="OrthoDB" id="17470at2759"/>
<dbReference type="PROSITE" id="PS51886">
    <property type="entry name" value="TLDC"/>
    <property type="match status" value="1"/>
</dbReference>
<dbReference type="GO" id="GO:0051260">
    <property type="term" value="P:protein homooligomerization"/>
    <property type="evidence" value="ECO:0007669"/>
    <property type="project" value="InterPro"/>
</dbReference>
<feature type="domain" description="TLDc" evidence="2">
    <location>
        <begin position="155"/>
        <end position="323"/>
    </location>
</feature>
<dbReference type="SMART" id="SM00584">
    <property type="entry name" value="TLDc"/>
    <property type="match status" value="1"/>
</dbReference>
<dbReference type="STRING" id="1054147.F4PX87"/>
<evidence type="ECO:0000313" key="3">
    <source>
        <dbReference type="EMBL" id="EGG19890.1"/>
    </source>
</evidence>
<feature type="domain" description="BTB" evidence="1">
    <location>
        <begin position="58"/>
        <end position="129"/>
    </location>
</feature>
<dbReference type="OMA" id="HFELIND"/>
<protein>
    <recommendedName>
        <fullName evidence="5">TLDc domain-containing protein</fullName>
    </recommendedName>
</protein>
<dbReference type="Gene3D" id="3.30.710.10">
    <property type="entry name" value="Potassium Channel Kv1.1, Chain A"/>
    <property type="match status" value="1"/>
</dbReference>
<dbReference type="Pfam" id="PF02214">
    <property type="entry name" value="BTB_2"/>
    <property type="match status" value="1"/>
</dbReference>
<dbReference type="GeneID" id="14871931"/>
<evidence type="ECO:0000313" key="4">
    <source>
        <dbReference type="Proteomes" id="UP000007797"/>
    </source>
</evidence>
<dbReference type="PANTHER" id="PTHR11145">
    <property type="entry name" value="BTB/POZ DOMAIN-CONTAINING ADAPTER FOR CUL3-MEDIATED RHOA DEGRADATION PROTEIN FAMILY MEMBER"/>
    <property type="match status" value="1"/>
</dbReference>
<keyword evidence="4" id="KW-1185">Reference proteome</keyword>
<dbReference type="EMBL" id="GL883013">
    <property type="protein sequence ID" value="EGG19890.1"/>
    <property type="molecule type" value="Genomic_DNA"/>
</dbReference>
<dbReference type="CDD" id="cd18316">
    <property type="entry name" value="BTB_POZ_KCTD-like"/>
    <property type="match status" value="1"/>
</dbReference>
<dbReference type="SMART" id="SM00225">
    <property type="entry name" value="BTB"/>
    <property type="match status" value="1"/>
</dbReference>
<name>F4PX87_CACFS</name>
<organism evidence="3 4">
    <name type="scientific">Cavenderia fasciculata</name>
    <name type="common">Slime mold</name>
    <name type="synonym">Dictyostelium fasciculatum</name>
    <dbReference type="NCBI Taxonomy" id="261658"/>
    <lineage>
        <taxon>Eukaryota</taxon>
        <taxon>Amoebozoa</taxon>
        <taxon>Evosea</taxon>
        <taxon>Eumycetozoa</taxon>
        <taxon>Dictyostelia</taxon>
        <taxon>Acytosteliales</taxon>
        <taxon>Cavenderiaceae</taxon>
        <taxon>Cavenderia</taxon>
    </lineage>
</organism>
<dbReference type="AlphaFoldDB" id="F4PX87"/>
<sequence length="323" mass="36095">MLDKTQTTAKQIVSLLKDLEGYFKDEQNQLNEEIGNLEATRTKINEIKKIIDATMISDPITLNIGGKKFQTTKATLTRIKGTYFDVMLSGEADIKPMTDTTNTFFIDRDGSNFKYILNYLRDGDINVIPKEVKSEVEREMKFYKIDLPLPPSPSTLIELSHFELINDWIGSKQNYTLLYKGSRDGFDSPAFHRCCNGKGKTITLIKAHDGNVFGGYNSQDWNLNGSYYGDSSCFIFTIVNKQGLAPTRYLGRQMGFGVYQYVRGSAHAGPIFGVSDIVVSGNPTTPTNTIGFPRSYTDTTGLGSQTFTSSTTFIVEDIEVFKV</sequence>
<dbReference type="InterPro" id="IPR006571">
    <property type="entry name" value="TLDc_dom"/>
</dbReference>
<reference evidence="4" key="1">
    <citation type="journal article" date="2011" name="Genome Res.">
        <title>Phylogeny-wide analysis of social amoeba genomes highlights ancient origins for complex intercellular communication.</title>
        <authorList>
            <person name="Heidel A.J."/>
            <person name="Lawal H.M."/>
            <person name="Felder M."/>
            <person name="Schilde C."/>
            <person name="Helps N.R."/>
            <person name="Tunggal B."/>
            <person name="Rivero F."/>
            <person name="John U."/>
            <person name="Schleicher M."/>
            <person name="Eichinger L."/>
            <person name="Platzer M."/>
            <person name="Noegel A.A."/>
            <person name="Schaap P."/>
            <person name="Gloeckner G."/>
        </authorList>
    </citation>
    <scope>NUCLEOTIDE SEQUENCE [LARGE SCALE GENOMIC DNA]</scope>
    <source>
        <strain evidence="4">SH3</strain>
    </source>
</reference>
<dbReference type="PANTHER" id="PTHR11145:SF8">
    <property type="entry name" value="RE57120P"/>
    <property type="match status" value="1"/>
</dbReference>